<feature type="transmembrane region" description="Helical" evidence="1">
    <location>
        <begin position="81"/>
        <end position="99"/>
    </location>
</feature>
<gene>
    <name evidence="2" type="ORF">H8F01_00905</name>
</gene>
<accession>A0A7G8Q4R5</accession>
<protein>
    <submittedName>
        <fullName evidence="2">Uncharacterized protein</fullName>
    </submittedName>
</protein>
<proteinExistence type="predicted"/>
<evidence type="ECO:0000256" key="1">
    <source>
        <dbReference type="SAM" id="Phobius"/>
    </source>
</evidence>
<dbReference type="KEGG" id="dtl:H8F01_00905"/>
<evidence type="ECO:0000313" key="2">
    <source>
        <dbReference type="EMBL" id="QNK01773.1"/>
    </source>
</evidence>
<feature type="transmembrane region" description="Helical" evidence="1">
    <location>
        <begin position="56"/>
        <end position="75"/>
    </location>
</feature>
<dbReference type="RefSeq" id="WP_187057232.1">
    <property type="nucleotide sequence ID" value="NZ_CP060412.1"/>
</dbReference>
<keyword evidence="1" id="KW-0472">Membrane</keyword>
<keyword evidence="1" id="KW-1133">Transmembrane helix</keyword>
<keyword evidence="3" id="KW-1185">Reference proteome</keyword>
<reference evidence="2 3" key="1">
    <citation type="submission" date="2020-08" db="EMBL/GenBank/DDBJ databases">
        <title>Dyella sp. G9 isolated from forest soil.</title>
        <authorList>
            <person name="Fu J."/>
            <person name="Qiu L."/>
        </authorList>
    </citation>
    <scope>NUCLEOTIDE SEQUENCE [LARGE SCALE GENOMIC DNA]</scope>
    <source>
        <strain evidence="2 3">G9</strain>
    </source>
</reference>
<evidence type="ECO:0000313" key="3">
    <source>
        <dbReference type="Proteomes" id="UP000515873"/>
    </source>
</evidence>
<dbReference type="AlphaFoldDB" id="A0A7G8Q4R5"/>
<dbReference type="Proteomes" id="UP000515873">
    <property type="component" value="Chromosome"/>
</dbReference>
<sequence length="102" mass="11254">MKQLKWDTMDALPNQQMQPWELSTDALEEVLSESTQIQSRDMDGLMLTVAKHPKVGLMYIVQSTSAVVLFATHALTPHVRLLGAHALTAAFSLLIPLATKVL</sequence>
<dbReference type="EMBL" id="CP060412">
    <property type="protein sequence ID" value="QNK01773.1"/>
    <property type="molecule type" value="Genomic_DNA"/>
</dbReference>
<keyword evidence="1" id="KW-0812">Transmembrane</keyword>
<name>A0A7G8Q4R5_9GAMM</name>
<organism evidence="2 3">
    <name type="scientific">Dyella telluris</name>
    <dbReference type="NCBI Taxonomy" id="2763498"/>
    <lineage>
        <taxon>Bacteria</taxon>
        <taxon>Pseudomonadati</taxon>
        <taxon>Pseudomonadota</taxon>
        <taxon>Gammaproteobacteria</taxon>
        <taxon>Lysobacterales</taxon>
        <taxon>Rhodanobacteraceae</taxon>
        <taxon>Dyella</taxon>
    </lineage>
</organism>